<reference evidence="3" key="1">
    <citation type="submission" date="2015-11" db="EMBL/GenBank/DDBJ databases">
        <title>De novo transcriptome assembly of four potential Pierce s Disease insect vectors from Arizona vineyards.</title>
        <authorList>
            <person name="Tassone E.E."/>
        </authorList>
    </citation>
    <scope>NUCLEOTIDE SEQUENCE</scope>
</reference>
<name>A0A1B6LSR4_9HEMI</name>
<feature type="chain" id="PRO_5008587693" evidence="2">
    <location>
        <begin position="24"/>
        <end position="133"/>
    </location>
</feature>
<feature type="signal peptide" evidence="2">
    <location>
        <begin position="1"/>
        <end position="23"/>
    </location>
</feature>
<keyword evidence="2" id="KW-0732">Signal</keyword>
<dbReference type="EMBL" id="GEBQ01013239">
    <property type="protein sequence ID" value="JAT26738.1"/>
    <property type="molecule type" value="Transcribed_RNA"/>
</dbReference>
<organism evidence="3">
    <name type="scientific">Graphocephala atropunctata</name>
    <dbReference type="NCBI Taxonomy" id="36148"/>
    <lineage>
        <taxon>Eukaryota</taxon>
        <taxon>Metazoa</taxon>
        <taxon>Ecdysozoa</taxon>
        <taxon>Arthropoda</taxon>
        <taxon>Hexapoda</taxon>
        <taxon>Insecta</taxon>
        <taxon>Pterygota</taxon>
        <taxon>Neoptera</taxon>
        <taxon>Paraneoptera</taxon>
        <taxon>Hemiptera</taxon>
        <taxon>Auchenorrhyncha</taxon>
        <taxon>Membracoidea</taxon>
        <taxon>Cicadellidae</taxon>
        <taxon>Cicadellinae</taxon>
        <taxon>Cicadellini</taxon>
        <taxon>Graphocephala</taxon>
    </lineage>
</organism>
<feature type="region of interest" description="Disordered" evidence="1">
    <location>
        <begin position="81"/>
        <end position="105"/>
    </location>
</feature>
<dbReference type="AlphaFoldDB" id="A0A1B6LSR4"/>
<feature type="non-terminal residue" evidence="3">
    <location>
        <position position="1"/>
    </location>
</feature>
<evidence type="ECO:0000256" key="1">
    <source>
        <dbReference type="SAM" id="MobiDB-lite"/>
    </source>
</evidence>
<proteinExistence type="predicted"/>
<evidence type="ECO:0000313" key="3">
    <source>
        <dbReference type="EMBL" id="JAT26738.1"/>
    </source>
</evidence>
<protein>
    <submittedName>
        <fullName evidence="3">Uncharacterized protein</fullName>
    </submittedName>
</protein>
<accession>A0A1B6LSR4</accession>
<evidence type="ECO:0000256" key="2">
    <source>
        <dbReference type="SAM" id="SignalP"/>
    </source>
</evidence>
<sequence length="133" mass="14722">ASDMAYVHSCILLLTLAVAVALSLDIASAKPGERERDRASAGEVGLRSVANSRGIYPLRRRFTARGCSSFGHSCFGGHGKRADEQFPAPDYQADQEPGEEKLPDQYRQADIVPLLRQWLQLQSYRRMAEGNNN</sequence>
<gene>
    <name evidence="3" type="ORF">g.8657</name>
</gene>